<sequence>MLRCIVKGCPNSSPQNSHGTGVSLHSFPNNVARIKMWLQEMATDLEDLDAFAQQVLDARERTIFRVCSEHFSPQCYVWEGKKMVLGEDAVPTIFEECKCEGRLQNRGDLPPAKRVKTETSSDGEESSPPTQWRLCPATKMLFLEKAKKPHTRAEGRGASTRDTSVLHSSFTTMPKKMVDASTSTDQHLFQVDMGTQWPEYEFNFEGETWKVHHDHFYPSILQPGRKGAKKHKRNTEYPEGNFDREKSFVVMQPSDDSELNAAFTDKKGYVHNKKSRTATLKPTRVFPEKNMALERKFLVFESCLDDLFYKLPCQFGDGCRAPIVELQKYIDGTFLSVNGLCDKGHRFHLWNSQPFTKNIAVGNLLCASAVLFSGSSFGKVQEMSRLMGLQQISASTYSKYQQRFLFPAVDLHWQQERLWLKEALKETPLTLSACSHHGGVDPSARHCTLVLLDTATKRIVDFQIEKLQPITSPFAVERRAFHMCLSRLLNANFNIQAVATDRHRTIKKAMAEDFPHLRHEYDVWQYVKRLRSNLRSAGRKSFCSELTRCIPSVTNHLCWSSYTSQGNVHVLRERWRSLLPHVAGDCSQACLHKPFNPNKSSPHTILKRDSPAFQELRQFVLSRRLSKDLSRMSQFCHRGEIQLYQNYILKYRPEQASYKSDALMTRTKLAILAHNATVHRRLRKYSIFRRCSLTCTSSFLKFRRRLINKQTDQAAVREQILEMICNVLRLCTGKVRIN</sequence>
<dbReference type="Proteomes" id="UP000824782">
    <property type="component" value="Unassembled WGS sequence"/>
</dbReference>
<evidence type="ECO:0000256" key="2">
    <source>
        <dbReference type="ARBA" id="ARBA00022771"/>
    </source>
</evidence>
<evidence type="ECO:0000313" key="8">
    <source>
        <dbReference type="EMBL" id="KAG8547329.1"/>
    </source>
</evidence>
<evidence type="ECO:0000256" key="6">
    <source>
        <dbReference type="SAM" id="MobiDB-lite"/>
    </source>
</evidence>
<evidence type="ECO:0000256" key="3">
    <source>
        <dbReference type="ARBA" id="ARBA00022833"/>
    </source>
</evidence>
<name>A0AAV6ZCW1_ENGPU</name>
<keyword evidence="9" id="KW-1185">Reference proteome</keyword>
<gene>
    <name evidence="8" type="ORF">GDO81_028538</name>
</gene>
<dbReference type="InterPro" id="IPR006612">
    <property type="entry name" value="THAP_Znf"/>
</dbReference>
<evidence type="ECO:0000313" key="9">
    <source>
        <dbReference type="Proteomes" id="UP000824782"/>
    </source>
</evidence>
<dbReference type="SUPFAM" id="SSF57716">
    <property type="entry name" value="Glucocorticoid receptor-like (DNA-binding domain)"/>
    <property type="match status" value="1"/>
</dbReference>
<dbReference type="GO" id="GO:0003677">
    <property type="term" value="F:DNA binding"/>
    <property type="evidence" value="ECO:0007669"/>
    <property type="project" value="UniProtKB-UniRule"/>
</dbReference>
<dbReference type="SMART" id="SM00980">
    <property type="entry name" value="THAP"/>
    <property type="match status" value="1"/>
</dbReference>
<dbReference type="PANTHER" id="PTHR31751:SF42">
    <property type="entry name" value="PROTEIN CBG10204"/>
    <property type="match status" value="1"/>
</dbReference>
<keyword evidence="2 5" id="KW-0863">Zinc-finger</keyword>
<keyword evidence="4 5" id="KW-0238">DNA-binding</keyword>
<organism evidence="8 9">
    <name type="scientific">Engystomops pustulosus</name>
    <name type="common">Tungara frog</name>
    <name type="synonym">Physalaemus pustulosus</name>
    <dbReference type="NCBI Taxonomy" id="76066"/>
    <lineage>
        <taxon>Eukaryota</taxon>
        <taxon>Metazoa</taxon>
        <taxon>Chordata</taxon>
        <taxon>Craniata</taxon>
        <taxon>Vertebrata</taxon>
        <taxon>Euteleostomi</taxon>
        <taxon>Amphibia</taxon>
        <taxon>Batrachia</taxon>
        <taxon>Anura</taxon>
        <taxon>Neobatrachia</taxon>
        <taxon>Hyloidea</taxon>
        <taxon>Leptodactylidae</taxon>
        <taxon>Leiuperinae</taxon>
        <taxon>Engystomops</taxon>
    </lineage>
</organism>
<evidence type="ECO:0000256" key="1">
    <source>
        <dbReference type="ARBA" id="ARBA00022723"/>
    </source>
</evidence>
<evidence type="ECO:0000259" key="7">
    <source>
        <dbReference type="PROSITE" id="PS50950"/>
    </source>
</evidence>
<protein>
    <recommendedName>
        <fullName evidence="7">THAP-type domain-containing protein</fullName>
    </recommendedName>
</protein>
<reference evidence="8" key="1">
    <citation type="thesis" date="2020" institute="ProQuest LLC" country="789 East Eisenhower Parkway, Ann Arbor, MI, USA">
        <title>Comparative Genomics and Chromosome Evolution.</title>
        <authorList>
            <person name="Mudd A.B."/>
        </authorList>
    </citation>
    <scope>NUCLEOTIDE SEQUENCE</scope>
    <source>
        <strain evidence="8">237g6f4</strain>
        <tissue evidence="8">Blood</tissue>
    </source>
</reference>
<feature type="region of interest" description="Disordered" evidence="6">
    <location>
        <begin position="105"/>
        <end position="130"/>
    </location>
</feature>
<accession>A0AAV6ZCW1</accession>
<comment type="caution">
    <text evidence="8">The sequence shown here is derived from an EMBL/GenBank/DDBJ whole genome shotgun (WGS) entry which is preliminary data.</text>
</comment>
<dbReference type="PANTHER" id="PTHR31751">
    <property type="entry name" value="SI:CH211-108C17.2-RELATED-RELATED"/>
    <property type="match status" value="1"/>
</dbReference>
<dbReference type="AlphaFoldDB" id="A0AAV6ZCW1"/>
<dbReference type="EMBL" id="WNYA01000752">
    <property type="protein sequence ID" value="KAG8547329.1"/>
    <property type="molecule type" value="Genomic_DNA"/>
</dbReference>
<evidence type="ECO:0000256" key="5">
    <source>
        <dbReference type="PROSITE-ProRule" id="PRU00309"/>
    </source>
</evidence>
<dbReference type="PROSITE" id="PS50950">
    <property type="entry name" value="ZF_THAP"/>
    <property type="match status" value="1"/>
</dbReference>
<keyword evidence="3" id="KW-0862">Zinc</keyword>
<evidence type="ECO:0000256" key="4">
    <source>
        <dbReference type="ARBA" id="ARBA00023125"/>
    </source>
</evidence>
<dbReference type="Pfam" id="PF05485">
    <property type="entry name" value="THAP"/>
    <property type="match status" value="1"/>
</dbReference>
<feature type="domain" description="THAP-type" evidence="7">
    <location>
        <begin position="1"/>
        <end position="94"/>
    </location>
</feature>
<proteinExistence type="predicted"/>
<keyword evidence="1" id="KW-0479">Metal-binding</keyword>
<dbReference type="GO" id="GO:0008270">
    <property type="term" value="F:zinc ion binding"/>
    <property type="evidence" value="ECO:0007669"/>
    <property type="project" value="UniProtKB-KW"/>
</dbReference>